<dbReference type="InterPro" id="IPR011659">
    <property type="entry name" value="WD40"/>
</dbReference>
<dbReference type="Gene3D" id="3.40.50.1820">
    <property type="entry name" value="alpha/beta hydrolase"/>
    <property type="match status" value="1"/>
</dbReference>
<evidence type="ECO:0000256" key="4">
    <source>
        <dbReference type="ARBA" id="ARBA00022801"/>
    </source>
</evidence>
<sequence>MIASAAFTPKDLLSEPRRTVAVPNDDGTKALFTTTAYSFDSHSRNKTFNLLDIKTGNISVALCDTGASEVVWLGDSIAYLKGSTDVAGGTDLWISSSDKAYKAGSFPAAVSGLILKKVKDGAVTFVFTALAYPNGTMYNAATAPKKYTSGRVYTSLFVRHWDTYIEQWRNALFSGSLTKKDGTWIISSTKFVNLLANTKLESPIPPFGGTDNYDTNGEQLAFVAKDPNSNQATNTVSYVYISDLKGGVPKPINLLSHSYILNGASTSPAWSFDGKKLAYLQMPENGYESDRNHIFVYDGKKIISLVPDWDRSPSKVSWSPDGKYLYLTAEEFGRVKIFVLPSDPSKIKGNPTPIGGKQGSVTDYFPLGTTDNLLVSSTSIISPTYYSVVDVSANSENIIFDPKAGHSSGSATLIRSQIEEIWAPRSDSTKIHAWVVKPSFYKEGEKYPLAFLIHGGPQSSWADSWSTRWNPAVFAEQGYIVVTPNPTGSTGYGEKFTDVIQNNWGGAPYQDLILTYEYALEKYKDIDANRAVALGASYGGYMINWIQGNPFGRKFKALVCHDGVFSTNAQYGSEELWFPIHDFGGSFITHPQNYAKWSPSNLVKNWATPQLIIHNELDYRLPISEGLAAFNILQEKGVPSKFLTFPDENHWVLNPENSLLWHSEVLGWINKWAGISGNVREVRDISEQTERKEIVEERAQYARAMKREAVLGSSRWNM</sequence>
<dbReference type="FunFam" id="3.40.50.1820:FF:000028">
    <property type="entry name" value="S9 family peptidase"/>
    <property type="match status" value="1"/>
</dbReference>
<protein>
    <recommendedName>
        <fullName evidence="6">Dipeptidyl-peptidase V</fullName>
    </recommendedName>
</protein>
<dbReference type="PANTHER" id="PTHR42776">
    <property type="entry name" value="SERINE PEPTIDASE S9 FAMILY MEMBER"/>
    <property type="match status" value="1"/>
</dbReference>
<dbReference type="GO" id="GO:0004252">
    <property type="term" value="F:serine-type endopeptidase activity"/>
    <property type="evidence" value="ECO:0007669"/>
    <property type="project" value="TreeGrafter"/>
</dbReference>
<organism evidence="8 9">
    <name type="scientific">Terfezia boudieri ATCC MYA-4762</name>
    <dbReference type="NCBI Taxonomy" id="1051890"/>
    <lineage>
        <taxon>Eukaryota</taxon>
        <taxon>Fungi</taxon>
        <taxon>Dikarya</taxon>
        <taxon>Ascomycota</taxon>
        <taxon>Pezizomycotina</taxon>
        <taxon>Pezizomycetes</taxon>
        <taxon>Pezizales</taxon>
        <taxon>Pezizaceae</taxon>
        <taxon>Terfezia</taxon>
    </lineage>
</organism>
<comment type="similarity">
    <text evidence="1">Belongs to the peptidase S9C family.</text>
</comment>
<dbReference type="InterPro" id="IPR001375">
    <property type="entry name" value="Peptidase_S9_cat"/>
</dbReference>
<evidence type="ECO:0000256" key="3">
    <source>
        <dbReference type="ARBA" id="ARBA00022729"/>
    </source>
</evidence>
<name>A0A3N4LB56_9PEZI</name>
<gene>
    <name evidence="8" type="ORF">L211DRAFT_574032</name>
</gene>
<keyword evidence="3" id="KW-0732">Signal</keyword>
<dbReference type="InterPro" id="IPR011042">
    <property type="entry name" value="6-blade_b-propeller_TolB-like"/>
</dbReference>
<dbReference type="InParanoid" id="A0A3N4LB56"/>
<keyword evidence="9" id="KW-1185">Reference proteome</keyword>
<reference evidence="8 9" key="1">
    <citation type="journal article" date="2018" name="Nat. Ecol. Evol.">
        <title>Pezizomycetes genomes reveal the molecular basis of ectomycorrhizal truffle lifestyle.</title>
        <authorList>
            <person name="Murat C."/>
            <person name="Payen T."/>
            <person name="Noel B."/>
            <person name="Kuo A."/>
            <person name="Morin E."/>
            <person name="Chen J."/>
            <person name="Kohler A."/>
            <person name="Krizsan K."/>
            <person name="Balestrini R."/>
            <person name="Da Silva C."/>
            <person name="Montanini B."/>
            <person name="Hainaut M."/>
            <person name="Levati E."/>
            <person name="Barry K.W."/>
            <person name="Belfiori B."/>
            <person name="Cichocki N."/>
            <person name="Clum A."/>
            <person name="Dockter R.B."/>
            <person name="Fauchery L."/>
            <person name="Guy J."/>
            <person name="Iotti M."/>
            <person name="Le Tacon F."/>
            <person name="Lindquist E.A."/>
            <person name="Lipzen A."/>
            <person name="Malagnac F."/>
            <person name="Mello A."/>
            <person name="Molinier V."/>
            <person name="Miyauchi S."/>
            <person name="Poulain J."/>
            <person name="Riccioni C."/>
            <person name="Rubini A."/>
            <person name="Sitrit Y."/>
            <person name="Splivallo R."/>
            <person name="Traeger S."/>
            <person name="Wang M."/>
            <person name="Zifcakova L."/>
            <person name="Wipf D."/>
            <person name="Zambonelli A."/>
            <person name="Paolocci F."/>
            <person name="Nowrousian M."/>
            <person name="Ottonello S."/>
            <person name="Baldrian P."/>
            <person name="Spatafora J.W."/>
            <person name="Henrissat B."/>
            <person name="Nagy L.G."/>
            <person name="Aury J.M."/>
            <person name="Wincker P."/>
            <person name="Grigoriev I.V."/>
            <person name="Bonfante P."/>
            <person name="Martin F.M."/>
        </authorList>
    </citation>
    <scope>NUCLEOTIDE SEQUENCE [LARGE SCALE GENOMIC DNA]</scope>
    <source>
        <strain evidence="8 9">ATCC MYA-4762</strain>
    </source>
</reference>
<dbReference type="OrthoDB" id="416344at2759"/>
<dbReference type="SUPFAM" id="SSF82171">
    <property type="entry name" value="DPP6 N-terminal domain-like"/>
    <property type="match status" value="1"/>
</dbReference>
<evidence type="ECO:0000256" key="5">
    <source>
        <dbReference type="ARBA" id="ARBA00022825"/>
    </source>
</evidence>
<accession>A0A3N4LB56</accession>
<evidence type="ECO:0000259" key="7">
    <source>
        <dbReference type="Pfam" id="PF00326"/>
    </source>
</evidence>
<dbReference type="GO" id="GO:0006508">
    <property type="term" value="P:proteolysis"/>
    <property type="evidence" value="ECO:0007669"/>
    <property type="project" value="UniProtKB-KW"/>
</dbReference>
<evidence type="ECO:0000256" key="1">
    <source>
        <dbReference type="ARBA" id="ARBA00010040"/>
    </source>
</evidence>
<keyword evidence="2" id="KW-0645">Protease</keyword>
<dbReference type="AlphaFoldDB" id="A0A3N4LB56"/>
<proteinExistence type="inferred from homology"/>
<dbReference type="SUPFAM" id="SSF53474">
    <property type="entry name" value="alpha/beta-Hydrolases"/>
    <property type="match status" value="1"/>
</dbReference>
<keyword evidence="4" id="KW-0378">Hydrolase</keyword>
<evidence type="ECO:0000256" key="6">
    <source>
        <dbReference type="ARBA" id="ARBA00032829"/>
    </source>
</evidence>
<keyword evidence="5" id="KW-0720">Serine protease</keyword>
<dbReference type="Proteomes" id="UP000267821">
    <property type="component" value="Unassembled WGS sequence"/>
</dbReference>
<dbReference type="Pfam" id="PF07676">
    <property type="entry name" value="PD40"/>
    <property type="match status" value="1"/>
</dbReference>
<evidence type="ECO:0000313" key="8">
    <source>
        <dbReference type="EMBL" id="RPB20124.1"/>
    </source>
</evidence>
<dbReference type="Gene3D" id="2.120.10.30">
    <property type="entry name" value="TolB, C-terminal domain"/>
    <property type="match status" value="1"/>
</dbReference>
<dbReference type="Pfam" id="PF00326">
    <property type="entry name" value="Peptidase_S9"/>
    <property type="match status" value="1"/>
</dbReference>
<dbReference type="EMBL" id="ML121577">
    <property type="protein sequence ID" value="RPB20124.1"/>
    <property type="molecule type" value="Genomic_DNA"/>
</dbReference>
<evidence type="ECO:0000313" key="9">
    <source>
        <dbReference type="Proteomes" id="UP000267821"/>
    </source>
</evidence>
<feature type="domain" description="Peptidase S9 prolyl oligopeptidase catalytic" evidence="7">
    <location>
        <begin position="465"/>
        <end position="674"/>
    </location>
</feature>
<dbReference type="PANTHER" id="PTHR42776:SF13">
    <property type="entry name" value="DIPEPTIDYL-PEPTIDASE 5"/>
    <property type="match status" value="1"/>
</dbReference>
<evidence type="ECO:0000256" key="2">
    <source>
        <dbReference type="ARBA" id="ARBA00022670"/>
    </source>
</evidence>
<dbReference type="InterPro" id="IPR029058">
    <property type="entry name" value="AB_hydrolase_fold"/>
</dbReference>
<dbReference type="STRING" id="1051890.A0A3N4LB56"/>